<dbReference type="Gene3D" id="2.130.10.10">
    <property type="entry name" value="YVTN repeat-like/Quinoprotein amine dehydrogenase"/>
    <property type="match status" value="2"/>
</dbReference>
<evidence type="ECO:0000256" key="3">
    <source>
        <dbReference type="PROSITE-ProRule" id="PRU00221"/>
    </source>
</evidence>
<dbReference type="Pfam" id="PF00400">
    <property type="entry name" value="WD40"/>
    <property type="match status" value="4"/>
</dbReference>
<gene>
    <name evidence="4" type="ORF">WJX73_005458</name>
</gene>
<dbReference type="SMART" id="SM00320">
    <property type="entry name" value="WD40"/>
    <property type="match status" value="5"/>
</dbReference>
<organism evidence="4 5">
    <name type="scientific">Symbiochloris irregularis</name>
    <dbReference type="NCBI Taxonomy" id="706552"/>
    <lineage>
        <taxon>Eukaryota</taxon>
        <taxon>Viridiplantae</taxon>
        <taxon>Chlorophyta</taxon>
        <taxon>core chlorophytes</taxon>
        <taxon>Trebouxiophyceae</taxon>
        <taxon>Trebouxiales</taxon>
        <taxon>Trebouxiaceae</taxon>
        <taxon>Symbiochloris</taxon>
    </lineage>
</organism>
<dbReference type="InterPro" id="IPR036322">
    <property type="entry name" value="WD40_repeat_dom_sf"/>
</dbReference>
<keyword evidence="1 3" id="KW-0853">WD repeat</keyword>
<reference evidence="4 5" key="1">
    <citation type="journal article" date="2024" name="Nat. Commun.">
        <title>Phylogenomics reveals the evolutionary origins of lichenization in chlorophyte algae.</title>
        <authorList>
            <person name="Puginier C."/>
            <person name="Libourel C."/>
            <person name="Otte J."/>
            <person name="Skaloud P."/>
            <person name="Haon M."/>
            <person name="Grisel S."/>
            <person name="Petersen M."/>
            <person name="Berrin J.G."/>
            <person name="Delaux P.M."/>
            <person name="Dal Grande F."/>
            <person name="Keller J."/>
        </authorList>
    </citation>
    <scope>NUCLEOTIDE SEQUENCE [LARGE SCALE GENOMIC DNA]</scope>
    <source>
        <strain evidence="4 5">SAG 2036</strain>
    </source>
</reference>
<dbReference type="PROSITE" id="PS50082">
    <property type="entry name" value="WD_REPEATS_2"/>
    <property type="match status" value="1"/>
</dbReference>
<dbReference type="Proteomes" id="UP001465755">
    <property type="component" value="Unassembled WGS sequence"/>
</dbReference>
<dbReference type="AlphaFoldDB" id="A0AAW1PI37"/>
<dbReference type="InterPro" id="IPR001680">
    <property type="entry name" value="WD40_rpt"/>
</dbReference>
<dbReference type="InterPro" id="IPR015943">
    <property type="entry name" value="WD40/YVTN_repeat-like_dom_sf"/>
</dbReference>
<evidence type="ECO:0000313" key="4">
    <source>
        <dbReference type="EMBL" id="KAK9809505.1"/>
    </source>
</evidence>
<name>A0AAW1PI37_9CHLO</name>
<sequence>MWHVDPTGEATSAHRLQAHDRAAAFLAFSPNDSLLLTCGHEPAVKLWNAVTGGLLQTYTHHTLSLRVTSVAWMPDGRRFLSSSVDKTIVMCGTDGKPLQRHTLRRINDMRLAGDGRMLIAVTDEHKLSLTPLHDGFEMVLVRLVAHSVQLWHLDPLSQQLEVAAQRNLQNPDDKVATRAMARTPAMQYSMEVSRPGHFIIRDYFGGASNSIVATGSEDGHARIWHRATGKLLAQLKHPKTVNSVACNPTNLFMLATACDDHKGTDIMID</sequence>
<feature type="repeat" description="WD" evidence="3">
    <location>
        <begin position="16"/>
        <end position="57"/>
    </location>
</feature>
<protein>
    <submittedName>
        <fullName evidence="4">Uncharacterized protein</fullName>
    </submittedName>
</protein>
<dbReference type="PANTHER" id="PTHR22838:SF0">
    <property type="entry name" value="WD REPEAT-CONTAINING PROTEIN 26"/>
    <property type="match status" value="1"/>
</dbReference>
<accession>A0AAW1PI37</accession>
<comment type="caution">
    <text evidence="4">The sequence shown here is derived from an EMBL/GenBank/DDBJ whole genome shotgun (WGS) entry which is preliminary data.</text>
</comment>
<evidence type="ECO:0000256" key="1">
    <source>
        <dbReference type="ARBA" id="ARBA00022574"/>
    </source>
</evidence>
<keyword evidence="2" id="KW-0677">Repeat</keyword>
<evidence type="ECO:0000256" key="2">
    <source>
        <dbReference type="ARBA" id="ARBA00022737"/>
    </source>
</evidence>
<dbReference type="SUPFAM" id="SSF50978">
    <property type="entry name" value="WD40 repeat-like"/>
    <property type="match status" value="1"/>
</dbReference>
<dbReference type="EMBL" id="JALJOQ010000019">
    <property type="protein sequence ID" value="KAK9809505.1"/>
    <property type="molecule type" value="Genomic_DNA"/>
</dbReference>
<dbReference type="InterPro" id="IPR051350">
    <property type="entry name" value="WD_repeat-ST_regulator"/>
</dbReference>
<dbReference type="PANTHER" id="PTHR22838">
    <property type="entry name" value="WD REPEAT PROTEIN 26-RELATED"/>
    <property type="match status" value="1"/>
</dbReference>
<keyword evidence="5" id="KW-1185">Reference proteome</keyword>
<dbReference type="PROSITE" id="PS50294">
    <property type="entry name" value="WD_REPEATS_REGION"/>
    <property type="match status" value="1"/>
</dbReference>
<evidence type="ECO:0000313" key="5">
    <source>
        <dbReference type="Proteomes" id="UP001465755"/>
    </source>
</evidence>
<proteinExistence type="predicted"/>